<proteinExistence type="predicted"/>
<gene>
    <name evidence="3" type="ORF">SeMB42_g05356</name>
</gene>
<evidence type="ECO:0000313" key="4">
    <source>
        <dbReference type="Proteomes" id="UP000317494"/>
    </source>
</evidence>
<keyword evidence="1" id="KW-0472">Membrane</keyword>
<comment type="caution">
    <text evidence="3">The sequence shown here is derived from an EMBL/GenBank/DDBJ whole genome shotgun (WGS) entry which is preliminary data.</text>
</comment>
<dbReference type="VEuPathDB" id="FungiDB:SeMB42_g05356"/>
<feature type="transmembrane region" description="Helical" evidence="1">
    <location>
        <begin position="67"/>
        <end position="88"/>
    </location>
</feature>
<dbReference type="Proteomes" id="UP000317494">
    <property type="component" value="Unassembled WGS sequence"/>
</dbReference>
<dbReference type="AlphaFoldDB" id="A0A507CRV3"/>
<keyword evidence="2" id="KW-0732">Signal</keyword>
<feature type="transmembrane region" description="Helical" evidence="1">
    <location>
        <begin position="36"/>
        <end position="55"/>
    </location>
</feature>
<keyword evidence="1" id="KW-1133">Transmembrane helix</keyword>
<name>A0A507CRV3_9FUNG</name>
<keyword evidence="1" id="KW-0812">Transmembrane</keyword>
<feature type="signal peptide" evidence="2">
    <location>
        <begin position="1"/>
        <end position="23"/>
    </location>
</feature>
<evidence type="ECO:0000256" key="1">
    <source>
        <dbReference type="SAM" id="Phobius"/>
    </source>
</evidence>
<evidence type="ECO:0000313" key="3">
    <source>
        <dbReference type="EMBL" id="TPX41902.1"/>
    </source>
</evidence>
<keyword evidence="4" id="KW-1185">Reference proteome</keyword>
<evidence type="ECO:0000256" key="2">
    <source>
        <dbReference type="SAM" id="SignalP"/>
    </source>
</evidence>
<protein>
    <submittedName>
        <fullName evidence="3">Uncharacterized protein</fullName>
    </submittedName>
</protein>
<feature type="chain" id="PRO_5021229577" evidence="2">
    <location>
        <begin position="24"/>
        <end position="185"/>
    </location>
</feature>
<sequence length="185" mass="19997">MRFSMLAESCACVLLAASVCVNASAPGYVYSPYDTVWLAALQAAIALAMFAALGIQRVQRYHALLGMGYLGATVVLGIIVSILFLLGWNQRELKCCSGSAFVLCTVPSYRDSVAGGPSEWIQCVPITNGLIRSGILWITQILTIHPTVSHILFLWQRENKAQKPPPPDTPTVTAIKSAAGELHMY</sequence>
<dbReference type="EMBL" id="QEAN01000252">
    <property type="protein sequence ID" value="TPX41902.1"/>
    <property type="molecule type" value="Genomic_DNA"/>
</dbReference>
<organism evidence="3 4">
    <name type="scientific">Synchytrium endobioticum</name>
    <dbReference type="NCBI Taxonomy" id="286115"/>
    <lineage>
        <taxon>Eukaryota</taxon>
        <taxon>Fungi</taxon>
        <taxon>Fungi incertae sedis</taxon>
        <taxon>Chytridiomycota</taxon>
        <taxon>Chytridiomycota incertae sedis</taxon>
        <taxon>Chytridiomycetes</taxon>
        <taxon>Synchytriales</taxon>
        <taxon>Synchytriaceae</taxon>
        <taxon>Synchytrium</taxon>
    </lineage>
</organism>
<reference evidence="3 4" key="1">
    <citation type="journal article" date="2019" name="Sci. Rep.">
        <title>Comparative genomics of chytrid fungi reveal insights into the obligate biotrophic and pathogenic lifestyle of Synchytrium endobioticum.</title>
        <authorList>
            <person name="van de Vossenberg B.T.L.H."/>
            <person name="Warris S."/>
            <person name="Nguyen H.D.T."/>
            <person name="van Gent-Pelzer M.P.E."/>
            <person name="Joly D.L."/>
            <person name="van de Geest H.C."/>
            <person name="Bonants P.J.M."/>
            <person name="Smith D.S."/>
            <person name="Levesque C.A."/>
            <person name="van der Lee T.A.J."/>
        </authorList>
    </citation>
    <scope>NUCLEOTIDE SEQUENCE [LARGE SCALE GENOMIC DNA]</scope>
    <source>
        <strain evidence="3 4">MB42</strain>
    </source>
</reference>
<accession>A0A507CRV3</accession>